<dbReference type="Proteomes" id="UP001153387">
    <property type="component" value="Unassembled WGS sequence"/>
</dbReference>
<feature type="compositionally biased region" description="Basic and acidic residues" evidence="1">
    <location>
        <begin position="1"/>
        <end position="10"/>
    </location>
</feature>
<keyword evidence="3" id="KW-1185">Reference proteome</keyword>
<evidence type="ECO:0000313" key="3">
    <source>
        <dbReference type="Proteomes" id="UP001153387"/>
    </source>
</evidence>
<name>A0A9X4QPP3_9BACL</name>
<proteinExistence type="predicted"/>
<dbReference type="AlphaFoldDB" id="A0A9X4QPP3"/>
<dbReference type="RefSeq" id="WP_277567887.1">
    <property type="nucleotide sequence ID" value="NZ_JAPDHZ010000006.1"/>
</dbReference>
<gene>
    <name evidence="2" type="ORF">OMP38_27275</name>
</gene>
<reference evidence="2 3" key="1">
    <citation type="submission" date="2022-10" db="EMBL/GenBank/DDBJ databases">
        <title>Comparative genomic analysis of Cohnella hashimotonis sp. nov., isolated from the International Space Station.</title>
        <authorList>
            <person name="Simpson A."/>
            <person name="Venkateswaran K."/>
        </authorList>
    </citation>
    <scope>NUCLEOTIDE SEQUENCE [LARGE SCALE GENOMIC DNA]</scope>
    <source>
        <strain evidence="2 3">DSM 18997</strain>
    </source>
</reference>
<feature type="region of interest" description="Disordered" evidence="1">
    <location>
        <begin position="1"/>
        <end position="67"/>
    </location>
</feature>
<evidence type="ECO:0000313" key="2">
    <source>
        <dbReference type="EMBL" id="MDG0794118.1"/>
    </source>
</evidence>
<sequence length="67" mass="7100">MMTREAKREYAGFSTSPSANASSASSGSQPSGVSKIADGGNGKARGLRQPDKRALMMQPVELVQRRC</sequence>
<dbReference type="EMBL" id="JAPDHZ010000006">
    <property type="protein sequence ID" value="MDG0794118.1"/>
    <property type="molecule type" value="Genomic_DNA"/>
</dbReference>
<organism evidence="2 3">
    <name type="scientific">Cohnella ginsengisoli</name>
    <dbReference type="NCBI Taxonomy" id="425004"/>
    <lineage>
        <taxon>Bacteria</taxon>
        <taxon>Bacillati</taxon>
        <taxon>Bacillota</taxon>
        <taxon>Bacilli</taxon>
        <taxon>Bacillales</taxon>
        <taxon>Paenibacillaceae</taxon>
        <taxon>Cohnella</taxon>
    </lineage>
</organism>
<comment type="caution">
    <text evidence="2">The sequence shown here is derived from an EMBL/GenBank/DDBJ whole genome shotgun (WGS) entry which is preliminary data.</text>
</comment>
<feature type="compositionally biased region" description="Low complexity" evidence="1">
    <location>
        <begin position="14"/>
        <end position="34"/>
    </location>
</feature>
<accession>A0A9X4QPP3</accession>
<evidence type="ECO:0000256" key="1">
    <source>
        <dbReference type="SAM" id="MobiDB-lite"/>
    </source>
</evidence>
<protein>
    <submittedName>
        <fullName evidence="2">Uncharacterized protein</fullName>
    </submittedName>
</protein>